<protein>
    <recommendedName>
        <fullName evidence="7">DNA 3'-5' helicase</fullName>
        <ecNumber evidence="7">5.6.2.4</ecNumber>
    </recommendedName>
    <alternativeName>
        <fullName evidence="8">DNA 3'-5' helicase II</fullName>
    </alternativeName>
</protein>
<evidence type="ECO:0000256" key="5">
    <source>
        <dbReference type="ARBA" id="ARBA00023235"/>
    </source>
</evidence>
<dbReference type="PANTHER" id="PTHR11070">
    <property type="entry name" value="UVRD / RECB / PCRA DNA HELICASE FAMILY MEMBER"/>
    <property type="match status" value="1"/>
</dbReference>
<proteinExistence type="predicted"/>
<evidence type="ECO:0000256" key="6">
    <source>
        <dbReference type="ARBA" id="ARBA00034617"/>
    </source>
</evidence>
<dbReference type="SUPFAM" id="SSF52540">
    <property type="entry name" value="P-loop containing nucleoside triphosphate hydrolases"/>
    <property type="match status" value="1"/>
</dbReference>
<keyword evidence="3 10" id="KW-0347">Helicase</keyword>
<evidence type="ECO:0000256" key="1">
    <source>
        <dbReference type="ARBA" id="ARBA00022741"/>
    </source>
</evidence>
<feature type="domain" description="UvrD-like helicase ATP-binding" evidence="11">
    <location>
        <begin position="1"/>
        <end position="442"/>
    </location>
</feature>
<feature type="domain" description="UvrD-like helicase C-terminal" evidence="12">
    <location>
        <begin position="468"/>
        <end position="744"/>
    </location>
</feature>
<evidence type="ECO:0000259" key="12">
    <source>
        <dbReference type="PROSITE" id="PS51217"/>
    </source>
</evidence>
<dbReference type="InterPro" id="IPR014016">
    <property type="entry name" value="UvrD-like_ATP-bd"/>
</dbReference>
<accession>A0ABU5NBI1</accession>
<dbReference type="PANTHER" id="PTHR11070:SF2">
    <property type="entry name" value="ATP-DEPENDENT DNA HELICASE SRS2"/>
    <property type="match status" value="1"/>
</dbReference>
<dbReference type="GO" id="GO:0004386">
    <property type="term" value="F:helicase activity"/>
    <property type="evidence" value="ECO:0007669"/>
    <property type="project" value="UniProtKB-KW"/>
</dbReference>
<dbReference type="Proteomes" id="UP001291687">
    <property type="component" value="Unassembled WGS sequence"/>
</dbReference>
<dbReference type="InterPro" id="IPR014017">
    <property type="entry name" value="DNA_helicase_UvrD-like_C"/>
</dbReference>
<evidence type="ECO:0000256" key="2">
    <source>
        <dbReference type="ARBA" id="ARBA00022801"/>
    </source>
</evidence>
<dbReference type="RefSeq" id="WP_322776434.1">
    <property type="nucleotide sequence ID" value="NZ_JARJFB010000025.1"/>
</dbReference>
<evidence type="ECO:0000256" key="8">
    <source>
        <dbReference type="ARBA" id="ARBA00034923"/>
    </source>
</evidence>
<evidence type="ECO:0000256" key="9">
    <source>
        <dbReference type="ARBA" id="ARBA00048988"/>
    </source>
</evidence>
<name>A0ABU5NBI1_9RICK</name>
<evidence type="ECO:0000313" key="13">
    <source>
        <dbReference type="EMBL" id="MEA0970531.1"/>
    </source>
</evidence>
<evidence type="ECO:0000256" key="7">
    <source>
        <dbReference type="ARBA" id="ARBA00034808"/>
    </source>
</evidence>
<dbReference type="PROSITE" id="PS51198">
    <property type="entry name" value="UVRD_HELICASE_ATP_BIND"/>
    <property type="match status" value="1"/>
</dbReference>
<dbReference type="InterPro" id="IPR000212">
    <property type="entry name" value="DNA_helicase_UvrD/REP"/>
</dbReference>
<keyword evidence="2 10" id="KW-0378">Hydrolase</keyword>
<keyword evidence="4 10" id="KW-0067">ATP-binding</keyword>
<evidence type="ECO:0000256" key="3">
    <source>
        <dbReference type="ARBA" id="ARBA00022806"/>
    </source>
</evidence>
<evidence type="ECO:0000256" key="4">
    <source>
        <dbReference type="ARBA" id="ARBA00022840"/>
    </source>
</evidence>
<feature type="binding site" evidence="10">
    <location>
        <begin position="19"/>
        <end position="26"/>
    </location>
    <ligand>
        <name>ATP</name>
        <dbReference type="ChEBI" id="CHEBI:30616"/>
    </ligand>
</feature>
<dbReference type="Pfam" id="PF13361">
    <property type="entry name" value="UvrD_C"/>
    <property type="match status" value="1"/>
</dbReference>
<evidence type="ECO:0000313" key="14">
    <source>
        <dbReference type="Proteomes" id="UP001291687"/>
    </source>
</evidence>
<gene>
    <name evidence="13" type="ORF">Megvenef_00497</name>
</gene>
<dbReference type="Gene3D" id="3.40.50.300">
    <property type="entry name" value="P-loop containing nucleotide triphosphate hydrolases"/>
    <property type="match status" value="4"/>
</dbReference>
<keyword evidence="5" id="KW-0413">Isomerase</keyword>
<dbReference type="InterPro" id="IPR011335">
    <property type="entry name" value="Restrct_endonuc-II-like"/>
</dbReference>
<dbReference type="Pfam" id="PF00580">
    <property type="entry name" value="UvrD-helicase"/>
    <property type="match status" value="1"/>
</dbReference>
<keyword evidence="14" id="KW-1185">Reference proteome</keyword>
<dbReference type="SUPFAM" id="SSF52980">
    <property type="entry name" value="Restriction endonuclease-like"/>
    <property type="match status" value="1"/>
</dbReference>
<sequence length="1059" mass="120910">MNSLQNKASNPEISTWVSASAGTGKTKILTDRVLRLLLKGEAFDKILCLTFTNAAAGEMKERITTALDTWSKLDRDILIQELNKTIGREATDREIVIARSLYDTYLKSENNINIQTIHSFCQKLLKKFPLEASVSPSFKIIDEIEADYILNQIKKHLMNAEGLEPITEYLSINFHELIIDEMLSEIIQQKTQFLKSKNSLENFKNETTKLIAELQSSNDKYYELIKQNPIVQTIVGFNTTTKELKKFFLTEHGQKKKRIVTQKIAKPGSNLYFDLEAIQEQVYLLDQKEKTVKLKNHSKLLSLLGSKIIEEYEHYKSTKALLDYDDLIIHSCKLLNNSTAREWVLYKLDGGIDHLLIDEAQDTSNYQWRIIEALIAEFYSGDGVEKNNRTVFVVGDEKQSIFSFQGADIDSFSQMNQYLKEKMSAANKHFENVNLETSYRSATEVLYVVYQVFNRVREQIPGTFSSTLNQLHAFRSSHAGSVELWPICSTKNSENEFWPIVKSAVDTTSSKVQLAQKISSYIKQTLGSGRILAATNKITLPNDFMILFRKRDEFTKEVIIALQNDGIPVAGLDRITLRGNLAVQDLLAIGKFVLNPQDDLNLAALLKSPIIGISGSLLHDIAINREKQSIWNYIELEQYSSKEYKYLFEHLSIFFEVYQKTNVETFFQYMVDVLGYRQALNASCGPDSNDAIDELLYACQDFASQNNNSLQNFIFWIESSDSSIKRDSSSSDKVKIMTLHGAKGLQAPIVILCDTTSLPTNNDHFIWDKDDNCLSAKNSTDVPDYYIDLKKLKQQKIYAEYLRLLYVGMTRAEDHLIVCGYEGGRSIAENCWFELVHKAMKEIAVEVDDGKLIYGTNNNYFNHKEKKLPETQKTEYFYPWNKIFQKDINKSISVQYISNSLSTVSPAQYGVIFHKILEDSVAAKEMSIMSNHPLIGTLDEKSQKRITKSIELLSANIEFNSLIQNHTLTELSIGTLGDEKINLGRIDLMIHLEKEIIIIDYKSDINPATSLNTAPENYITQLLSYKKIVQKIYPEKKIRIQILWLENGQLMEVPTIVPA</sequence>
<reference evidence="13 14" key="1">
    <citation type="submission" date="2023-03" db="EMBL/GenBank/DDBJ databases">
        <title>Host association and intracellularity evolved multiple times independently in the Rickettsiales.</title>
        <authorList>
            <person name="Castelli M."/>
            <person name="Nardi T."/>
            <person name="Gammuto L."/>
            <person name="Bellinzona G."/>
            <person name="Sabaneyeva E."/>
            <person name="Potekhin A."/>
            <person name="Serra V."/>
            <person name="Petroni G."/>
            <person name="Sassera D."/>
        </authorList>
    </citation>
    <scope>NUCLEOTIDE SEQUENCE [LARGE SCALE GENOMIC DNA]</scope>
    <source>
        <strain evidence="13 14">Sr 2-6</strain>
    </source>
</reference>
<dbReference type="EC" id="5.6.2.4" evidence="7"/>
<dbReference type="EMBL" id="JARJFB010000025">
    <property type="protein sequence ID" value="MEA0970531.1"/>
    <property type="molecule type" value="Genomic_DNA"/>
</dbReference>
<comment type="caution">
    <text evidence="13">The sequence shown here is derived from an EMBL/GenBank/DDBJ whole genome shotgun (WGS) entry which is preliminary data.</text>
</comment>
<dbReference type="Gene3D" id="1.10.486.10">
    <property type="entry name" value="PCRA, domain 4"/>
    <property type="match status" value="1"/>
</dbReference>
<dbReference type="InterPro" id="IPR027417">
    <property type="entry name" value="P-loop_NTPase"/>
</dbReference>
<keyword evidence="1 10" id="KW-0547">Nucleotide-binding</keyword>
<evidence type="ECO:0000256" key="10">
    <source>
        <dbReference type="PROSITE-ProRule" id="PRU00560"/>
    </source>
</evidence>
<organism evidence="13 14">
    <name type="scientific">Candidatus Megaera venefica</name>
    <dbReference type="NCBI Taxonomy" id="2055910"/>
    <lineage>
        <taxon>Bacteria</taxon>
        <taxon>Pseudomonadati</taxon>
        <taxon>Pseudomonadota</taxon>
        <taxon>Alphaproteobacteria</taxon>
        <taxon>Rickettsiales</taxon>
        <taxon>Rickettsiaceae</taxon>
        <taxon>Candidatus Megaera</taxon>
    </lineage>
</organism>
<evidence type="ECO:0000259" key="11">
    <source>
        <dbReference type="PROSITE" id="PS51198"/>
    </source>
</evidence>
<dbReference type="PROSITE" id="PS51217">
    <property type="entry name" value="UVRD_HELICASE_CTER"/>
    <property type="match status" value="1"/>
</dbReference>
<comment type="catalytic activity">
    <reaction evidence="6">
        <text>Couples ATP hydrolysis with the unwinding of duplex DNA by translocating in the 3'-5' direction.</text>
        <dbReference type="EC" id="5.6.2.4"/>
    </reaction>
</comment>
<comment type="catalytic activity">
    <reaction evidence="9">
        <text>ATP + H2O = ADP + phosphate + H(+)</text>
        <dbReference type="Rhea" id="RHEA:13065"/>
        <dbReference type="ChEBI" id="CHEBI:15377"/>
        <dbReference type="ChEBI" id="CHEBI:15378"/>
        <dbReference type="ChEBI" id="CHEBI:30616"/>
        <dbReference type="ChEBI" id="CHEBI:43474"/>
        <dbReference type="ChEBI" id="CHEBI:456216"/>
        <dbReference type="EC" id="5.6.2.4"/>
    </reaction>
</comment>